<dbReference type="Gene3D" id="1.50.40.10">
    <property type="entry name" value="Mitochondrial carrier domain"/>
    <property type="match status" value="1"/>
</dbReference>
<evidence type="ECO:0000256" key="2">
    <source>
        <dbReference type="ARBA" id="ARBA00006375"/>
    </source>
</evidence>
<feature type="transmembrane region" description="Helical" evidence="8">
    <location>
        <begin position="59"/>
        <end position="79"/>
    </location>
</feature>
<comment type="caution">
    <text evidence="9">The sequence shown here is derived from an EMBL/GenBank/DDBJ whole genome shotgun (WGS) entry which is preliminary data.</text>
</comment>
<protein>
    <submittedName>
        <fullName evidence="9">Uncharacterized protein</fullName>
    </submittedName>
</protein>
<dbReference type="Pfam" id="PF00153">
    <property type="entry name" value="Mito_carr"/>
    <property type="match status" value="2"/>
</dbReference>
<name>A0AAV0WEP9_9HEMI</name>
<comment type="similarity">
    <text evidence="2 7">Belongs to the mitochondrial carrier (TC 2.A.29) family.</text>
</comment>
<proteinExistence type="inferred from homology"/>
<evidence type="ECO:0000256" key="4">
    <source>
        <dbReference type="ARBA" id="ARBA00022737"/>
    </source>
</evidence>
<sequence length="150" mass="17399">MDVVAKTYKSGGVWAFFKGFWPSTLSIFLFAGFDLMTYEHIKENYSHLHEKYDYPRWIVSFYSAVVSNAVGVVICYPISTIITRLQVDDGTMVESENWDRRRLFSSKNFRSFLLLYRGITGSLMKMLPCTSIGYVVYEELCKSLGVRMTY</sequence>
<feature type="repeat" description="Solcar" evidence="6">
    <location>
        <begin position="55"/>
        <end position="143"/>
    </location>
</feature>
<dbReference type="GO" id="GO:0016020">
    <property type="term" value="C:membrane"/>
    <property type="evidence" value="ECO:0007669"/>
    <property type="project" value="UniProtKB-SubCell"/>
</dbReference>
<keyword evidence="8" id="KW-1133">Transmembrane helix</keyword>
<reference evidence="9 10" key="1">
    <citation type="submission" date="2023-01" db="EMBL/GenBank/DDBJ databases">
        <authorList>
            <person name="Whitehead M."/>
        </authorList>
    </citation>
    <scope>NUCLEOTIDE SEQUENCE [LARGE SCALE GENOMIC DNA]</scope>
</reference>
<keyword evidence="5 6" id="KW-0472">Membrane</keyword>
<dbReference type="PROSITE" id="PS50920">
    <property type="entry name" value="SOLCAR"/>
    <property type="match status" value="2"/>
</dbReference>
<evidence type="ECO:0000256" key="7">
    <source>
        <dbReference type="RuleBase" id="RU000488"/>
    </source>
</evidence>
<dbReference type="AlphaFoldDB" id="A0AAV0WEP9"/>
<accession>A0AAV0WEP9</accession>
<gene>
    <name evidence="9" type="ORF">MEUPH1_LOCUS10364</name>
</gene>
<evidence type="ECO:0000256" key="5">
    <source>
        <dbReference type="ARBA" id="ARBA00023136"/>
    </source>
</evidence>
<keyword evidence="7" id="KW-0813">Transport</keyword>
<dbReference type="InterPro" id="IPR018108">
    <property type="entry name" value="MCP_transmembrane"/>
</dbReference>
<evidence type="ECO:0000256" key="3">
    <source>
        <dbReference type="ARBA" id="ARBA00022692"/>
    </source>
</evidence>
<comment type="subcellular location">
    <subcellularLocation>
        <location evidence="1">Membrane</location>
        <topology evidence="1">Multi-pass membrane protein</topology>
    </subcellularLocation>
</comment>
<evidence type="ECO:0000256" key="8">
    <source>
        <dbReference type="SAM" id="Phobius"/>
    </source>
</evidence>
<keyword evidence="10" id="KW-1185">Reference proteome</keyword>
<evidence type="ECO:0000256" key="1">
    <source>
        <dbReference type="ARBA" id="ARBA00004141"/>
    </source>
</evidence>
<dbReference type="Proteomes" id="UP001160148">
    <property type="component" value="Unassembled WGS sequence"/>
</dbReference>
<evidence type="ECO:0000313" key="10">
    <source>
        <dbReference type="Proteomes" id="UP001160148"/>
    </source>
</evidence>
<dbReference type="SUPFAM" id="SSF103506">
    <property type="entry name" value="Mitochondrial carrier"/>
    <property type="match status" value="1"/>
</dbReference>
<keyword evidence="3 6" id="KW-0812">Transmembrane</keyword>
<keyword evidence="4" id="KW-0677">Repeat</keyword>
<dbReference type="EMBL" id="CARXXK010000002">
    <property type="protein sequence ID" value="CAI6354350.1"/>
    <property type="molecule type" value="Genomic_DNA"/>
</dbReference>
<dbReference type="PANTHER" id="PTHR24089">
    <property type="entry name" value="SOLUTE CARRIER FAMILY 25"/>
    <property type="match status" value="1"/>
</dbReference>
<evidence type="ECO:0000313" key="9">
    <source>
        <dbReference type="EMBL" id="CAI6354350.1"/>
    </source>
</evidence>
<organism evidence="9 10">
    <name type="scientific">Macrosiphum euphorbiae</name>
    <name type="common">potato aphid</name>
    <dbReference type="NCBI Taxonomy" id="13131"/>
    <lineage>
        <taxon>Eukaryota</taxon>
        <taxon>Metazoa</taxon>
        <taxon>Ecdysozoa</taxon>
        <taxon>Arthropoda</taxon>
        <taxon>Hexapoda</taxon>
        <taxon>Insecta</taxon>
        <taxon>Pterygota</taxon>
        <taxon>Neoptera</taxon>
        <taxon>Paraneoptera</taxon>
        <taxon>Hemiptera</taxon>
        <taxon>Sternorrhyncha</taxon>
        <taxon>Aphidomorpha</taxon>
        <taxon>Aphidoidea</taxon>
        <taxon>Aphididae</taxon>
        <taxon>Macrosiphini</taxon>
        <taxon>Macrosiphum</taxon>
    </lineage>
</organism>
<dbReference type="InterPro" id="IPR023395">
    <property type="entry name" value="MCP_dom_sf"/>
</dbReference>
<evidence type="ECO:0000256" key="6">
    <source>
        <dbReference type="PROSITE-ProRule" id="PRU00282"/>
    </source>
</evidence>
<feature type="transmembrane region" description="Helical" evidence="8">
    <location>
        <begin position="20"/>
        <end position="38"/>
    </location>
</feature>
<feature type="repeat" description="Solcar" evidence="6">
    <location>
        <begin position="1"/>
        <end position="44"/>
    </location>
</feature>